<evidence type="ECO:0000313" key="1">
    <source>
        <dbReference type="EMBL" id="RAI74811.1"/>
    </source>
</evidence>
<accession>A0A327NHJ1</accession>
<organism evidence="1 2">
    <name type="scientific">Spirosoma telluris</name>
    <dbReference type="NCBI Taxonomy" id="2183553"/>
    <lineage>
        <taxon>Bacteria</taxon>
        <taxon>Pseudomonadati</taxon>
        <taxon>Bacteroidota</taxon>
        <taxon>Cytophagia</taxon>
        <taxon>Cytophagales</taxon>
        <taxon>Cytophagaceae</taxon>
        <taxon>Spirosoma</taxon>
    </lineage>
</organism>
<gene>
    <name evidence="1" type="ORF">HMF3257_12150</name>
</gene>
<comment type="caution">
    <text evidence="1">The sequence shown here is derived from an EMBL/GenBank/DDBJ whole genome shotgun (WGS) entry which is preliminary data.</text>
</comment>
<evidence type="ECO:0000313" key="2">
    <source>
        <dbReference type="Proteomes" id="UP000249016"/>
    </source>
</evidence>
<dbReference type="EMBL" id="QLII01000001">
    <property type="protein sequence ID" value="RAI74811.1"/>
    <property type="molecule type" value="Genomic_DNA"/>
</dbReference>
<protein>
    <submittedName>
        <fullName evidence="1">Uncharacterized protein</fullName>
    </submittedName>
</protein>
<reference evidence="1 2" key="1">
    <citation type="submission" date="2018-06" db="EMBL/GenBank/DDBJ databases">
        <title>Spirosoma sp. HMF3257 Genome sequencing and assembly.</title>
        <authorList>
            <person name="Kang H."/>
            <person name="Cha I."/>
            <person name="Kim H."/>
            <person name="Kang J."/>
            <person name="Joh K."/>
        </authorList>
    </citation>
    <scope>NUCLEOTIDE SEQUENCE [LARGE SCALE GENOMIC DNA]</scope>
    <source>
        <strain evidence="1 2">HMF3257</strain>
    </source>
</reference>
<dbReference type="Proteomes" id="UP000249016">
    <property type="component" value="Unassembled WGS sequence"/>
</dbReference>
<keyword evidence="2" id="KW-1185">Reference proteome</keyword>
<dbReference type="AlphaFoldDB" id="A0A327NHJ1"/>
<proteinExistence type="predicted"/>
<sequence>MATDHSIALLTNRSTCSSTFTRKGSTADPPAFQCATESISPAERQALEAQASVALSLKQASGVAPTITYVPIRPHIIRKADGTGGYSMASLNNVLALTNKYYLQNGSGIQFYFSGSTPII</sequence>
<dbReference type="RefSeq" id="WP_111342444.1">
    <property type="nucleotide sequence ID" value="NZ_QLII01000001.1"/>
</dbReference>
<name>A0A327NHJ1_9BACT</name>
<dbReference type="OrthoDB" id="1055762at2"/>